<dbReference type="AlphaFoldDB" id="H3ARV3"/>
<evidence type="ECO:0000256" key="6">
    <source>
        <dbReference type="ARBA" id="ARBA00022837"/>
    </source>
</evidence>
<evidence type="ECO:0000259" key="8">
    <source>
        <dbReference type="SMART" id="SM00607"/>
    </source>
</evidence>
<dbReference type="InParanoid" id="H3ARV3"/>
<sequence>KKNVAQQGTATQSSLLATEKYERAANAIDGRKDNTYYSASCTHTKHELSPWWRLQLNKSYKISTIKITNRGECCAMRLQGAEIHVGDTLNVTKNPKCGTFTSNVAGATETFCCNGMEGRYVTIVIPGRKEYLTLCEVEAFVVPAQCQKFS</sequence>
<dbReference type="Ensembl" id="ENSLACT00000012467.1">
    <property type="protein sequence ID" value="ENSLACP00000012374.1"/>
    <property type="gene ID" value="ENSLACG00000010895.1"/>
</dbReference>
<proteinExistence type="inferred from homology"/>
<dbReference type="InterPro" id="IPR006585">
    <property type="entry name" value="FTP1"/>
</dbReference>
<dbReference type="PANTHER" id="PTHR45713:SF11">
    <property type="entry name" value="FUCOLECTIN TACHYLECTIN-4 PENTRAXIN-1 DOMAIN-CONTAINING PROTEIN"/>
    <property type="match status" value="1"/>
</dbReference>
<dbReference type="InterPro" id="IPR051941">
    <property type="entry name" value="BG_Antigen-Binding_Lectin"/>
</dbReference>
<dbReference type="Pfam" id="PF22633">
    <property type="entry name" value="F5_F8_type_C_2"/>
    <property type="match status" value="1"/>
</dbReference>
<dbReference type="EMBL" id="AFYH01076770">
    <property type="status" value="NOT_ANNOTATED_CDS"/>
    <property type="molecule type" value="Genomic_DNA"/>
</dbReference>
<dbReference type="GeneTree" id="ENSGT01060000248575"/>
<protein>
    <recommendedName>
        <fullName evidence="8">Fucolectin tachylectin-4 pentraxin-1 domain-containing protein</fullName>
    </recommendedName>
</protein>
<dbReference type="GO" id="GO:0042806">
    <property type="term" value="F:fucose binding"/>
    <property type="evidence" value="ECO:0007669"/>
    <property type="project" value="UniProtKB-ARBA"/>
</dbReference>
<organism evidence="9 10">
    <name type="scientific">Latimeria chalumnae</name>
    <name type="common">Coelacanth</name>
    <dbReference type="NCBI Taxonomy" id="7897"/>
    <lineage>
        <taxon>Eukaryota</taxon>
        <taxon>Metazoa</taxon>
        <taxon>Chordata</taxon>
        <taxon>Craniata</taxon>
        <taxon>Vertebrata</taxon>
        <taxon>Euteleostomi</taxon>
        <taxon>Coelacanthiformes</taxon>
        <taxon>Coelacanthidae</taxon>
        <taxon>Latimeria</taxon>
    </lineage>
</organism>
<evidence type="ECO:0000256" key="1">
    <source>
        <dbReference type="ARBA" id="ARBA00002219"/>
    </source>
</evidence>
<keyword evidence="5" id="KW-0430">Lectin</keyword>
<keyword evidence="6" id="KW-0106">Calcium</keyword>
<evidence type="ECO:0000256" key="7">
    <source>
        <dbReference type="ARBA" id="ARBA00023157"/>
    </source>
</evidence>
<dbReference type="SUPFAM" id="SSF49785">
    <property type="entry name" value="Galactose-binding domain-like"/>
    <property type="match status" value="1"/>
</dbReference>
<keyword evidence="10" id="KW-1185">Reference proteome</keyword>
<accession>H3ARV3</accession>
<reference evidence="10" key="1">
    <citation type="submission" date="2011-08" db="EMBL/GenBank/DDBJ databases">
        <title>The draft genome of Latimeria chalumnae.</title>
        <authorList>
            <person name="Di Palma F."/>
            <person name="Alfoldi J."/>
            <person name="Johnson J."/>
            <person name="Berlin A."/>
            <person name="Gnerre S."/>
            <person name="Jaffe D."/>
            <person name="MacCallum I."/>
            <person name="Young S."/>
            <person name="Walker B.J."/>
            <person name="Lander E."/>
            <person name="Lindblad-Toh K."/>
        </authorList>
    </citation>
    <scope>NUCLEOTIDE SEQUENCE [LARGE SCALE GENOMIC DNA]</scope>
    <source>
        <strain evidence="10">Wild caught</strain>
    </source>
</reference>
<evidence type="ECO:0000256" key="3">
    <source>
        <dbReference type="ARBA" id="ARBA00011233"/>
    </source>
</evidence>
<evidence type="ECO:0000313" key="10">
    <source>
        <dbReference type="Proteomes" id="UP000008672"/>
    </source>
</evidence>
<dbReference type="GO" id="GO:0001868">
    <property type="term" value="P:regulation of complement activation, lectin pathway"/>
    <property type="evidence" value="ECO:0007669"/>
    <property type="project" value="UniProtKB-ARBA"/>
</dbReference>
<comment type="subunit">
    <text evidence="3">Homotrimer.</text>
</comment>
<dbReference type="OMA" id="HALYSAN"/>
<keyword evidence="4" id="KW-0479">Metal-binding</keyword>
<reference evidence="9" key="2">
    <citation type="submission" date="2025-08" db="UniProtKB">
        <authorList>
            <consortium name="Ensembl"/>
        </authorList>
    </citation>
    <scope>IDENTIFICATION</scope>
</reference>
<dbReference type="Gene3D" id="2.60.120.260">
    <property type="entry name" value="Galactose-binding domain-like"/>
    <property type="match status" value="1"/>
</dbReference>
<name>H3ARV3_LATCH</name>
<dbReference type="Proteomes" id="UP000008672">
    <property type="component" value="Unassembled WGS sequence"/>
</dbReference>
<comment type="similarity">
    <text evidence="2">Belongs to the fucolectin family.</text>
</comment>
<dbReference type="GO" id="GO:0010185">
    <property type="term" value="P:regulation of cellular defense response"/>
    <property type="evidence" value="ECO:0007669"/>
    <property type="project" value="UniProtKB-ARBA"/>
</dbReference>
<dbReference type="HOGENOM" id="CLU_072164_2_1_1"/>
<dbReference type="SMART" id="SM00607">
    <property type="entry name" value="FTP"/>
    <property type="match status" value="1"/>
</dbReference>
<evidence type="ECO:0000313" key="9">
    <source>
        <dbReference type="Ensembl" id="ENSLACP00000012374.1"/>
    </source>
</evidence>
<evidence type="ECO:0000256" key="4">
    <source>
        <dbReference type="ARBA" id="ARBA00022723"/>
    </source>
</evidence>
<dbReference type="PANTHER" id="PTHR45713">
    <property type="entry name" value="FTP DOMAIN-CONTAINING PROTEIN"/>
    <property type="match status" value="1"/>
</dbReference>
<dbReference type="GO" id="GO:0046872">
    <property type="term" value="F:metal ion binding"/>
    <property type="evidence" value="ECO:0007669"/>
    <property type="project" value="UniProtKB-KW"/>
</dbReference>
<feature type="domain" description="Fucolectin tachylectin-4 pentraxin-1" evidence="8">
    <location>
        <begin position="1"/>
        <end position="145"/>
    </location>
</feature>
<evidence type="ECO:0000256" key="2">
    <source>
        <dbReference type="ARBA" id="ARBA00010147"/>
    </source>
</evidence>
<dbReference type="InterPro" id="IPR008979">
    <property type="entry name" value="Galactose-bd-like_sf"/>
</dbReference>
<reference evidence="9" key="3">
    <citation type="submission" date="2025-09" db="UniProtKB">
        <authorList>
            <consortium name="Ensembl"/>
        </authorList>
    </citation>
    <scope>IDENTIFICATION</scope>
</reference>
<keyword evidence="7" id="KW-1015">Disulfide bond</keyword>
<evidence type="ECO:0000256" key="5">
    <source>
        <dbReference type="ARBA" id="ARBA00022734"/>
    </source>
</evidence>
<comment type="function">
    <text evidence="1">Acts as a defensive agent. Recognizes blood group fucosylated oligosaccharides including A, B, H and Lewis B-type antigens. Does not recognize Lewis A antigen and has low affinity for monovalent haptens.</text>
</comment>